<evidence type="ECO:0000313" key="1">
    <source>
        <dbReference type="EMBL" id="KAJ0007250.1"/>
    </source>
</evidence>
<dbReference type="Proteomes" id="UP001163603">
    <property type="component" value="Chromosome 15"/>
</dbReference>
<gene>
    <name evidence="1" type="ORF">Pint_29454</name>
</gene>
<accession>A0ACC0WZX9</accession>
<proteinExistence type="predicted"/>
<reference evidence="2" key="1">
    <citation type="journal article" date="2023" name="G3 (Bethesda)">
        <title>Genome assembly and association tests identify interacting loci associated with vigor, precocity, and sex in interspecific pistachio rootstocks.</title>
        <authorList>
            <person name="Palmer W."/>
            <person name="Jacygrad E."/>
            <person name="Sagayaradj S."/>
            <person name="Cavanaugh K."/>
            <person name="Han R."/>
            <person name="Bertier L."/>
            <person name="Beede B."/>
            <person name="Kafkas S."/>
            <person name="Golino D."/>
            <person name="Preece J."/>
            <person name="Michelmore R."/>
        </authorList>
    </citation>
    <scope>NUCLEOTIDE SEQUENCE [LARGE SCALE GENOMIC DNA]</scope>
</reference>
<dbReference type="EMBL" id="CM047750">
    <property type="protein sequence ID" value="KAJ0007250.1"/>
    <property type="molecule type" value="Genomic_DNA"/>
</dbReference>
<protein>
    <submittedName>
        <fullName evidence="1">Uncharacterized protein</fullName>
    </submittedName>
</protein>
<evidence type="ECO:0000313" key="2">
    <source>
        <dbReference type="Proteomes" id="UP001163603"/>
    </source>
</evidence>
<keyword evidence="2" id="KW-1185">Reference proteome</keyword>
<name>A0ACC0WZX9_9ROSI</name>
<comment type="caution">
    <text evidence="1">The sequence shown here is derived from an EMBL/GenBank/DDBJ whole genome shotgun (WGS) entry which is preliminary data.</text>
</comment>
<sequence>MDWRSSLPLKWNSTSSSNTWDPPSDHVGIDINSMRSRTNVSWLNNVKGGQRNEAWIRYNSSTQNLSVAFTGFKDNATVMQYLDYEIDLRLHLPELVTFGFSGATGVLSANFSVHSWEFNSSLEAANRPPPRLLLVWLAVIRRKRHGDDDVDKHGVSEYMDDEIEMGTGPKRFSYKELAGATNNFNDEHKLGEGGFGGVYKGFLRESNSYIAVKRVSKGSKQGVKEYASEVKIISRLRHRNLVQLLGWCHEKKELLLVYEFMPNGSLDSHLFKENSLLKWEMRYKIAKDLASGLLYLHEEWEQCVVHRDIKSSNWVWELYGSGKLLEAADPRLSEDFDEQQMKVLMIVGLWCAHPDENLRPSIRQATHVLNSEAPLPVLPPNMPVPTYLAPSGNMPISVFSISYGAIYSEGGQNLNQSSVSNHNTNSSQLTSSSGASSSAALLNNTH</sequence>
<organism evidence="1 2">
    <name type="scientific">Pistacia integerrima</name>
    <dbReference type="NCBI Taxonomy" id="434235"/>
    <lineage>
        <taxon>Eukaryota</taxon>
        <taxon>Viridiplantae</taxon>
        <taxon>Streptophyta</taxon>
        <taxon>Embryophyta</taxon>
        <taxon>Tracheophyta</taxon>
        <taxon>Spermatophyta</taxon>
        <taxon>Magnoliopsida</taxon>
        <taxon>eudicotyledons</taxon>
        <taxon>Gunneridae</taxon>
        <taxon>Pentapetalae</taxon>
        <taxon>rosids</taxon>
        <taxon>malvids</taxon>
        <taxon>Sapindales</taxon>
        <taxon>Anacardiaceae</taxon>
        <taxon>Pistacia</taxon>
    </lineage>
</organism>